<reference evidence="3 5" key="1">
    <citation type="submission" date="2018-08" db="EMBL/GenBank/DDBJ databases">
        <title>Genomic investigation of the strawberry pathogen Phytophthora fragariae indicates pathogenicity is determined by transcriptional variation in three key races.</title>
        <authorList>
            <person name="Adams T.M."/>
            <person name="Armitage A.D."/>
            <person name="Sobczyk M.K."/>
            <person name="Bates H.J."/>
            <person name="Dunwell J.M."/>
            <person name="Nellist C.F."/>
            <person name="Harrison R.J."/>
        </authorList>
    </citation>
    <scope>NUCLEOTIDE SEQUENCE [LARGE SCALE GENOMIC DNA]</scope>
    <source>
        <strain evidence="2 4">SCRP249</strain>
        <strain evidence="1 6">SCRP324</strain>
        <strain evidence="3 5">SCRP333</strain>
    </source>
</reference>
<dbReference type="OrthoDB" id="119501at2759"/>
<evidence type="ECO:0000313" key="6">
    <source>
        <dbReference type="Proteomes" id="UP000435112"/>
    </source>
</evidence>
<proteinExistence type="predicted"/>
<dbReference type="AlphaFoldDB" id="A0A6A4FC13"/>
<evidence type="ECO:0000313" key="5">
    <source>
        <dbReference type="Proteomes" id="UP000434957"/>
    </source>
</evidence>
<dbReference type="Proteomes" id="UP000435112">
    <property type="component" value="Unassembled WGS sequence"/>
</dbReference>
<comment type="caution">
    <text evidence="3">The sequence shown here is derived from an EMBL/GenBank/DDBJ whole genome shotgun (WGS) entry which is preliminary data.</text>
</comment>
<organism evidence="3 5">
    <name type="scientific">Phytophthora rubi</name>
    <dbReference type="NCBI Taxonomy" id="129364"/>
    <lineage>
        <taxon>Eukaryota</taxon>
        <taxon>Sar</taxon>
        <taxon>Stramenopiles</taxon>
        <taxon>Oomycota</taxon>
        <taxon>Peronosporomycetes</taxon>
        <taxon>Peronosporales</taxon>
        <taxon>Peronosporaceae</taxon>
        <taxon>Phytophthora</taxon>
    </lineage>
</organism>
<dbReference type="EMBL" id="QXFV01000096">
    <property type="protein sequence ID" value="KAE9050067.1"/>
    <property type="molecule type" value="Genomic_DNA"/>
</dbReference>
<dbReference type="EMBL" id="QXFT01001028">
    <property type="protein sequence ID" value="KAE9331247.1"/>
    <property type="molecule type" value="Genomic_DNA"/>
</dbReference>
<keyword evidence="5" id="KW-1185">Reference proteome</keyword>
<evidence type="ECO:0008006" key="7">
    <source>
        <dbReference type="Google" id="ProtNLM"/>
    </source>
</evidence>
<protein>
    <recommendedName>
        <fullName evidence="7">BED-type domain-containing protein</fullName>
    </recommendedName>
</protein>
<dbReference type="Proteomes" id="UP000434957">
    <property type="component" value="Unassembled WGS sequence"/>
</dbReference>
<accession>A0A6A4FC13</accession>
<dbReference type="Proteomes" id="UP000429607">
    <property type="component" value="Unassembled WGS sequence"/>
</dbReference>
<evidence type="ECO:0000313" key="3">
    <source>
        <dbReference type="EMBL" id="KAE9331247.1"/>
    </source>
</evidence>
<dbReference type="EMBL" id="QXFU01000077">
    <property type="protein sequence ID" value="KAE9045282.1"/>
    <property type="molecule type" value="Genomic_DNA"/>
</dbReference>
<sequence>MKNAEIVKLLFKNPTQTERTCSSCDIVVKQLKSSGYKNLMTHLRSHHVGFEAVAEECAKKGCTPIRSIFVHKDAADTFGWTMLVALKNFPLAHVDDAVIRSAICYNAMDRVTLLKRMTSLVGVVDG</sequence>
<gene>
    <name evidence="2" type="ORF">PR001_g2740</name>
    <name evidence="1" type="ORF">PR002_g2310</name>
    <name evidence="3" type="ORF">PR003_g15097</name>
</gene>
<evidence type="ECO:0000313" key="1">
    <source>
        <dbReference type="EMBL" id="KAE9045282.1"/>
    </source>
</evidence>
<evidence type="ECO:0000313" key="2">
    <source>
        <dbReference type="EMBL" id="KAE9050067.1"/>
    </source>
</evidence>
<name>A0A6A4FC13_9STRA</name>
<evidence type="ECO:0000313" key="4">
    <source>
        <dbReference type="Proteomes" id="UP000429607"/>
    </source>
</evidence>